<evidence type="ECO:0000313" key="2">
    <source>
        <dbReference type="EMBL" id="KKL85194.1"/>
    </source>
</evidence>
<sequence length="126" mass="13883">MDPRATAGRMVHYTDATGRAIAAVVCIDADPNGLVPLTTFFPGKAPTPMRSVPYSEEPVAGCWSWMPYQRAKAEAPGGNRSESAEPRPPEDLRTQLGAWLERRFAEFEKGVTHRLTTAPEIRSDQI</sequence>
<gene>
    <name evidence="2" type="ORF">LCGC14_1957170</name>
</gene>
<protein>
    <submittedName>
        <fullName evidence="2">Uncharacterized protein</fullName>
    </submittedName>
</protein>
<reference evidence="2" key="1">
    <citation type="journal article" date="2015" name="Nature">
        <title>Complex archaea that bridge the gap between prokaryotes and eukaryotes.</title>
        <authorList>
            <person name="Spang A."/>
            <person name="Saw J.H."/>
            <person name="Jorgensen S.L."/>
            <person name="Zaremba-Niedzwiedzka K."/>
            <person name="Martijn J."/>
            <person name="Lind A.E."/>
            <person name="van Eijk R."/>
            <person name="Schleper C."/>
            <person name="Guy L."/>
            <person name="Ettema T.J."/>
        </authorList>
    </citation>
    <scope>NUCLEOTIDE SEQUENCE</scope>
</reference>
<accession>A0A0F9FFN0</accession>
<dbReference type="EMBL" id="LAZR01021476">
    <property type="protein sequence ID" value="KKL85194.1"/>
    <property type="molecule type" value="Genomic_DNA"/>
</dbReference>
<dbReference type="AlphaFoldDB" id="A0A0F9FFN0"/>
<feature type="region of interest" description="Disordered" evidence="1">
    <location>
        <begin position="73"/>
        <end position="94"/>
    </location>
</feature>
<organism evidence="2">
    <name type="scientific">marine sediment metagenome</name>
    <dbReference type="NCBI Taxonomy" id="412755"/>
    <lineage>
        <taxon>unclassified sequences</taxon>
        <taxon>metagenomes</taxon>
        <taxon>ecological metagenomes</taxon>
    </lineage>
</organism>
<proteinExistence type="predicted"/>
<comment type="caution">
    <text evidence="2">The sequence shown here is derived from an EMBL/GenBank/DDBJ whole genome shotgun (WGS) entry which is preliminary data.</text>
</comment>
<evidence type="ECO:0000256" key="1">
    <source>
        <dbReference type="SAM" id="MobiDB-lite"/>
    </source>
</evidence>
<name>A0A0F9FFN0_9ZZZZ</name>
<feature type="compositionally biased region" description="Basic and acidic residues" evidence="1">
    <location>
        <begin position="82"/>
        <end position="93"/>
    </location>
</feature>